<dbReference type="Gene3D" id="3.40.30.10">
    <property type="entry name" value="Glutaredoxin"/>
    <property type="match status" value="1"/>
</dbReference>
<dbReference type="SUPFAM" id="SSF52833">
    <property type="entry name" value="Thioredoxin-like"/>
    <property type="match status" value="1"/>
</dbReference>
<dbReference type="InterPro" id="IPR036249">
    <property type="entry name" value="Thioredoxin-like_sf"/>
</dbReference>
<proteinExistence type="predicted"/>
<dbReference type="Proteomes" id="UP001228113">
    <property type="component" value="Chromosome"/>
</dbReference>
<dbReference type="RefSeq" id="WP_243331656.1">
    <property type="nucleotide sequence ID" value="NZ_AP027081.1"/>
</dbReference>
<dbReference type="KEGG" id="msea:METESE_09810"/>
<dbReference type="EMBL" id="AP027081">
    <property type="protein sequence ID" value="BDU76023.1"/>
    <property type="molecule type" value="Genomic_DNA"/>
</dbReference>
<evidence type="ECO:0000313" key="2">
    <source>
        <dbReference type="EMBL" id="BDU76023.1"/>
    </source>
</evidence>
<feature type="region of interest" description="Disordered" evidence="1">
    <location>
        <begin position="1"/>
        <end position="21"/>
    </location>
</feature>
<dbReference type="Pfam" id="PF01257">
    <property type="entry name" value="2Fe-2S_thioredx"/>
    <property type="match status" value="1"/>
</dbReference>
<protein>
    <recommendedName>
        <fullName evidence="4">(2Fe-2S) ferredoxin domain-containing protein</fullName>
    </recommendedName>
</protein>
<reference evidence="2" key="1">
    <citation type="journal article" date="2023" name="Int. J. Syst. Evol. Microbiol.">
        <title>Mesoterricola silvestris gen. nov., sp. nov., Mesoterricola sediminis sp. nov., Geothrix oryzae sp. nov., Geothrix edaphica sp. nov., Geothrix rubra sp. nov., and Geothrix limicola sp. nov., six novel members of Acidobacteriota isolated from soils.</title>
        <authorList>
            <person name="Itoh H."/>
            <person name="Sugisawa Y."/>
            <person name="Mise K."/>
            <person name="Xu Z."/>
            <person name="Kuniyasu M."/>
            <person name="Ushijima N."/>
            <person name="Kawano K."/>
            <person name="Kobayashi E."/>
            <person name="Shiratori Y."/>
            <person name="Masuda Y."/>
            <person name="Senoo K."/>
        </authorList>
    </citation>
    <scope>NUCLEOTIDE SEQUENCE</scope>
    <source>
        <strain evidence="2">W786</strain>
    </source>
</reference>
<dbReference type="AlphaFoldDB" id="A0AA48HD24"/>
<feature type="compositionally biased region" description="Pro residues" evidence="1">
    <location>
        <begin position="1"/>
        <end position="13"/>
    </location>
</feature>
<accession>A0AA48HD24</accession>
<name>A0AA48HD24_9BACT</name>
<evidence type="ECO:0000313" key="3">
    <source>
        <dbReference type="Proteomes" id="UP001228113"/>
    </source>
</evidence>
<sequence>MPANEPHPGPGPGPAEASPAAPKPVLTVCLGSSCFTRGNDDHLPHIQEWLRARGLEDRVTLKGSRCEGMCQQGPNLRLDGELVHGVSPEALEALLERVL</sequence>
<evidence type="ECO:0008006" key="4">
    <source>
        <dbReference type="Google" id="ProtNLM"/>
    </source>
</evidence>
<dbReference type="CDD" id="cd02980">
    <property type="entry name" value="TRX_Fd_family"/>
    <property type="match status" value="1"/>
</dbReference>
<keyword evidence="3" id="KW-1185">Reference proteome</keyword>
<gene>
    <name evidence="2" type="ORF">METESE_09810</name>
</gene>
<organism evidence="2 3">
    <name type="scientific">Mesoterricola sediminis</name>
    <dbReference type="NCBI Taxonomy" id="2927980"/>
    <lineage>
        <taxon>Bacteria</taxon>
        <taxon>Pseudomonadati</taxon>
        <taxon>Acidobacteriota</taxon>
        <taxon>Holophagae</taxon>
        <taxon>Holophagales</taxon>
        <taxon>Holophagaceae</taxon>
        <taxon>Mesoterricola</taxon>
    </lineage>
</organism>
<evidence type="ECO:0000256" key="1">
    <source>
        <dbReference type="SAM" id="MobiDB-lite"/>
    </source>
</evidence>